<gene>
    <name evidence="2" type="ORF">DBV39_07265</name>
</gene>
<evidence type="ECO:0000313" key="2">
    <source>
        <dbReference type="EMBL" id="AWB33540.1"/>
    </source>
</evidence>
<dbReference type="Gene3D" id="3.30.1540.10">
    <property type="entry name" value="formyl-coa transferase, domain 3"/>
    <property type="match status" value="1"/>
</dbReference>
<reference evidence="2 3" key="1">
    <citation type="submission" date="2018-04" db="EMBL/GenBank/DDBJ databases">
        <title>Bordetella sp. HZ20 isolated from seawater.</title>
        <authorList>
            <person name="Sun C."/>
        </authorList>
    </citation>
    <scope>NUCLEOTIDE SEQUENCE [LARGE SCALE GENOMIC DNA]</scope>
    <source>
        <strain evidence="2 3">HZ20</strain>
    </source>
</reference>
<organism evidence="2 3">
    <name type="scientific">Orrella marina</name>
    <dbReference type="NCBI Taxonomy" id="2163011"/>
    <lineage>
        <taxon>Bacteria</taxon>
        <taxon>Pseudomonadati</taxon>
        <taxon>Pseudomonadota</taxon>
        <taxon>Betaproteobacteria</taxon>
        <taxon>Burkholderiales</taxon>
        <taxon>Alcaligenaceae</taxon>
        <taxon>Orrella</taxon>
    </lineage>
</organism>
<dbReference type="GO" id="GO:0008410">
    <property type="term" value="F:CoA-transferase activity"/>
    <property type="evidence" value="ECO:0007669"/>
    <property type="project" value="TreeGrafter"/>
</dbReference>
<sequence length="410" mass="44760">MTNVSSPFPDSTTTQTALQGIRIVDLTAVVFGPMASQTLADYGAEVIKVESPAGDSTRYTGPSHTRGLSAIFLGVNRNKKSLCLDLKQAGAREALLKLIDTADVLMHSMRPQKMQALGLDAKALCARNPKLVYAGLYGFGEGGAYAGKPAYDDLIQGMSGVVDLVQQQSGQARYFPTIAADKTCAMAATHAILAALFQRERTGRGQFIEIPMFETMTSYLLVEHLYGHQLPDTGAGTGYPRALTQWRQPYASSDGLVCVMPYTDQHWQKFFLAAGYPEHAGDPRFANIEARTEHIAYVYETLGKIVATQPTDYWVELCERTQIPAAPVNRLDDLESDPHLQSVGFFKDVPGTDGHPYRFVRNPVRMQNSYVEPGLAPQLGQHTTEVLAQAGLGEEEIKALLEQGSAKQAE</sequence>
<evidence type="ECO:0000313" key="3">
    <source>
        <dbReference type="Proteomes" id="UP000244571"/>
    </source>
</evidence>
<dbReference type="KEGG" id="boz:DBV39_07265"/>
<keyword evidence="1 2" id="KW-0808">Transferase</keyword>
<dbReference type="RefSeq" id="WP_108620969.1">
    <property type="nucleotide sequence ID" value="NZ_CP028901.1"/>
</dbReference>
<dbReference type="OrthoDB" id="5294844at2"/>
<dbReference type="InterPro" id="IPR003673">
    <property type="entry name" value="CoA-Trfase_fam_III"/>
</dbReference>
<dbReference type="InterPro" id="IPR023606">
    <property type="entry name" value="CoA-Trfase_III_dom_1_sf"/>
</dbReference>
<dbReference type="PANTHER" id="PTHR48207:SF4">
    <property type="entry name" value="BLL6097 PROTEIN"/>
    <property type="match status" value="1"/>
</dbReference>
<accession>A0A2R4XIB4</accession>
<evidence type="ECO:0000256" key="1">
    <source>
        <dbReference type="ARBA" id="ARBA00022679"/>
    </source>
</evidence>
<dbReference type="PANTHER" id="PTHR48207">
    <property type="entry name" value="SUCCINATE--HYDROXYMETHYLGLUTARATE COA-TRANSFERASE"/>
    <property type="match status" value="1"/>
</dbReference>
<dbReference type="AlphaFoldDB" id="A0A2R4XIB4"/>
<dbReference type="EMBL" id="CP028901">
    <property type="protein sequence ID" value="AWB33540.1"/>
    <property type="molecule type" value="Genomic_DNA"/>
</dbReference>
<dbReference type="InterPro" id="IPR044855">
    <property type="entry name" value="CoA-Trfase_III_dom3_sf"/>
</dbReference>
<name>A0A2R4XIB4_9BURK</name>
<dbReference type="Gene3D" id="3.40.50.10540">
    <property type="entry name" value="Crotonobetainyl-coa:carnitine coa-transferase, domain 1"/>
    <property type="match status" value="1"/>
</dbReference>
<dbReference type="Proteomes" id="UP000244571">
    <property type="component" value="Chromosome"/>
</dbReference>
<dbReference type="InterPro" id="IPR050483">
    <property type="entry name" value="CoA-transferase_III_domain"/>
</dbReference>
<dbReference type="Pfam" id="PF02515">
    <property type="entry name" value="CoA_transf_3"/>
    <property type="match status" value="1"/>
</dbReference>
<proteinExistence type="predicted"/>
<protein>
    <submittedName>
        <fullName evidence="2">CoA transferase</fullName>
    </submittedName>
</protein>
<dbReference type="SUPFAM" id="SSF89796">
    <property type="entry name" value="CoA-transferase family III (CaiB/BaiF)"/>
    <property type="match status" value="1"/>
</dbReference>
<keyword evidence="3" id="KW-1185">Reference proteome</keyword>